<evidence type="ECO:0000313" key="2">
    <source>
        <dbReference type="EMBL" id="SHO79195.1"/>
    </source>
</evidence>
<evidence type="ECO:0000256" key="1">
    <source>
        <dbReference type="SAM" id="MobiDB-lite"/>
    </source>
</evidence>
<dbReference type="InterPro" id="IPR014752">
    <property type="entry name" value="Arrestin-like_C"/>
</dbReference>
<evidence type="ECO:0000313" key="3">
    <source>
        <dbReference type="Proteomes" id="UP000186303"/>
    </source>
</evidence>
<keyword evidence="3" id="KW-1185">Reference proteome</keyword>
<dbReference type="STRING" id="1230383.A0A1M8A9N8"/>
<dbReference type="VEuPathDB" id="FungiDB:MSYG_3544"/>
<gene>
    <name evidence="2" type="ORF">MSYG_3544</name>
</gene>
<dbReference type="OrthoDB" id="3365616at2759"/>
<reference evidence="3" key="1">
    <citation type="journal article" date="2017" name="Nucleic Acids Res.">
        <title>Proteogenomics produces comprehensive and highly accurate protein-coding gene annotation in a complete genome assembly of Malassezia sympodialis.</title>
        <authorList>
            <person name="Zhu Y."/>
            <person name="Engstroem P.G."/>
            <person name="Tellgren-Roth C."/>
            <person name="Baudo C.D."/>
            <person name="Kennell J.C."/>
            <person name="Sun S."/>
            <person name="Billmyre R.B."/>
            <person name="Schroeder M.S."/>
            <person name="Andersson A."/>
            <person name="Holm T."/>
            <person name="Sigurgeirsson B."/>
            <person name="Wu G."/>
            <person name="Sankaranarayanan S.R."/>
            <person name="Siddharthan R."/>
            <person name="Sanyal K."/>
            <person name="Lundeberg J."/>
            <person name="Nystedt B."/>
            <person name="Boekhout T."/>
            <person name="Dawson T.L. Jr."/>
            <person name="Heitman J."/>
            <person name="Scheynius A."/>
            <person name="Lehtioe J."/>
        </authorList>
    </citation>
    <scope>NUCLEOTIDE SEQUENCE [LARGE SCALE GENOMIC DNA]</scope>
    <source>
        <strain evidence="3">ATCC 42132</strain>
    </source>
</reference>
<feature type="region of interest" description="Disordered" evidence="1">
    <location>
        <begin position="507"/>
        <end position="632"/>
    </location>
</feature>
<accession>A0A1M8A9N8</accession>
<feature type="region of interest" description="Disordered" evidence="1">
    <location>
        <begin position="647"/>
        <end position="671"/>
    </location>
</feature>
<dbReference type="AlphaFoldDB" id="A0A1M8A9N8"/>
<dbReference type="Gene3D" id="2.60.40.640">
    <property type="match status" value="1"/>
</dbReference>
<feature type="compositionally biased region" description="Polar residues" evidence="1">
    <location>
        <begin position="573"/>
        <end position="599"/>
    </location>
</feature>
<organism evidence="2 3">
    <name type="scientific">Malassezia sympodialis (strain ATCC 42132)</name>
    <name type="common">Atopic eczema-associated yeast</name>
    <dbReference type="NCBI Taxonomy" id="1230383"/>
    <lineage>
        <taxon>Eukaryota</taxon>
        <taxon>Fungi</taxon>
        <taxon>Dikarya</taxon>
        <taxon>Basidiomycota</taxon>
        <taxon>Ustilaginomycotina</taxon>
        <taxon>Malasseziomycetes</taxon>
        <taxon>Malasseziales</taxon>
        <taxon>Malasseziaceae</taxon>
        <taxon>Malassezia</taxon>
    </lineage>
</organism>
<feature type="compositionally biased region" description="Low complexity" evidence="1">
    <location>
        <begin position="507"/>
        <end position="520"/>
    </location>
</feature>
<sequence>MSSHDQWLLNSQSNRAAITHVPLSQQLAKIGSDTSSSRAPSVYSMRTDLQPPFRPLDITHTPASARASLPTRMLTRGACNLKTVHLYTGANGTLKVRLHTPPQISPTYMGGSKERGNGGMTGTVTLCCSEKTRASEVRIKLKSVITIAVPRASQATNGDMSHFAGLSPSTVSTSTREHVLLQIDKRFRPDTAQFRPTEQSSPQKNTSGRLDRPGYYDWSFHFDIPEQGTNKNTLPNGFPGVGGFYPPSYVLESDPIHGRREEWASVKWYLKVTVERPGLFRSNDRTLIPFIYMPPPPDSVSSLLIQRQALSAQTQDLVTHATIPFAIPGTLAESPSKWKAHYMQLNEAALGQHIKRTFFQKLTGSNKPKQERWALSLPGNPLAVFPLRAVIPFILTLVHSAEMPLVVHPHVALVQRVHLKARSTAAHSQYIAHATVVTSSLSKSGMQQWFGWIQFPNWCTPTFDTHSLGVEYFLQVKPLKTPEAQVLLNIPVGLYCSPPRLLQTLNSASASAQSQRPASLKHASISSTSRRVSNGSIGTIRTSNPSVDGQTPVSETSSQVGLAGIGLSRLANAASSRPESPRVTSNPSVGLPSTESTPQELVARRVPPQPIPENTPVPSTYPTTATQETHDGGGEDLIEALVDEYSHEQATAIPPSSNRPSEVHTVHDAGPLTREQEEAWTRDILAHAFNEDDIIQGFDLPPSYFEATGIQDTDE</sequence>
<evidence type="ECO:0008006" key="4">
    <source>
        <dbReference type="Google" id="ProtNLM"/>
    </source>
</evidence>
<protein>
    <recommendedName>
        <fullName evidence="4">Arrestin-like N-terminal domain-containing protein</fullName>
    </recommendedName>
</protein>
<dbReference type="EMBL" id="LT671825">
    <property type="protein sequence ID" value="SHO79195.1"/>
    <property type="molecule type" value="Genomic_DNA"/>
</dbReference>
<feature type="compositionally biased region" description="Polar residues" evidence="1">
    <location>
        <begin position="524"/>
        <end position="560"/>
    </location>
</feature>
<dbReference type="OMA" id="EWASVKW"/>
<proteinExistence type="predicted"/>
<dbReference type="Proteomes" id="UP000186303">
    <property type="component" value="Chromosome 5"/>
</dbReference>
<feature type="compositionally biased region" description="Polar residues" evidence="1">
    <location>
        <begin position="194"/>
        <end position="208"/>
    </location>
</feature>
<name>A0A1M8A9N8_MALS4</name>
<feature type="region of interest" description="Disordered" evidence="1">
    <location>
        <begin position="190"/>
        <end position="211"/>
    </location>
</feature>
<feature type="compositionally biased region" description="Polar residues" evidence="1">
    <location>
        <begin position="616"/>
        <end position="627"/>
    </location>
</feature>